<evidence type="ECO:0000313" key="1">
    <source>
        <dbReference type="EMBL" id="GAI96826.1"/>
    </source>
</evidence>
<name>X1TZM1_9ZZZZ</name>
<accession>X1TZM1</accession>
<comment type="caution">
    <text evidence="1">The sequence shown here is derived from an EMBL/GenBank/DDBJ whole genome shotgun (WGS) entry which is preliminary data.</text>
</comment>
<reference evidence="1" key="1">
    <citation type="journal article" date="2014" name="Front. Microbiol.">
        <title>High frequency of phylogenetically diverse reductive dehalogenase-homologous genes in deep subseafloor sedimentary metagenomes.</title>
        <authorList>
            <person name="Kawai M."/>
            <person name="Futagami T."/>
            <person name="Toyoda A."/>
            <person name="Takaki Y."/>
            <person name="Nishi S."/>
            <person name="Hori S."/>
            <person name="Arai W."/>
            <person name="Tsubouchi T."/>
            <person name="Morono Y."/>
            <person name="Uchiyama I."/>
            <person name="Ito T."/>
            <person name="Fujiyama A."/>
            <person name="Inagaki F."/>
            <person name="Takami H."/>
        </authorList>
    </citation>
    <scope>NUCLEOTIDE SEQUENCE</scope>
    <source>
        <strain evidence="1">Expedition CK06-06</strain>
    </source>
</reference>
<sequence>MSFEPLDEMLSFWHAWERWCNLKKNGNQERLEEQIEPDQE</sequence>
<proteinExistence type="predicted"/>
<organism evidence="1">
    <name type="scientific">marine sediment metagenome</name>
    <dbReference type="NCBI Taxonomy" id="412755"/>
    <lineage>
        <taxon>unclassified sequences</taxon>
        <taxon>metagenomes</taxon>
        <taxon>ecological metagenomes</taxon>
    </lineage>
</organism>
<protein>
    <submittedName>
        <fullName evidence="1">Uncharacterized protein</fullName>
    </submittedName>
</protein>
<feature type="non-terminal residue" evidence="1">
    <location>
        <position position="40"/>
    </location>
</feature>
<dbReference type="AlphaFoldDB" id="X1TZM1"/>
<gene>
    <name evidence="1" type="ORF">S12H4_39009</name>
</gene>
<dbReference type="EMBL" id="BARW01023540">
    <property type="protein sequence ID" value="GAI96826.1"/>
    <property type="molecule type" value="Genomic_DNA"/>
</dbReference>